<name>A0A9R0U913_AMYMS</name>
<dbReference type="Proteomes" id="UP000006138">
    <property type="component" value="Chromosome"/>
</dbReference>
<dbReference type="Gene3D" id="3.40.190.10">
    <property type="entry name" value="Periplasmic binding protein-like II"/>
    <property type="match status" value="1"/>
</dbReference>
<reference evidence="1 2" key="1">
    <citation type="journal article" date="2011" name="J. Bacteriol.">
        <title>Whole genome sequence of the rifamycin B-producing strain Amycolatopsis mediterranei S699.</title>
        <authorList>
            <person name="Verma M."/>
            <person name="Kaur J."/>
            <person name="Kumar M."/>
            <person name="Kumari K."/>
            <person name="Saxena A."/>
            <person name="Anand S."/>
            <person name="Nigam A."/>
            <person name="Ravi V."/>
            <person name="Raghuvanshi S."/>
            <person name="Khurana P."/>
            <person name="Tyagi A.K."/>
            <person name="Khurana J.P."/>
            <person name="Lal R."/>
        </authorList>
    </citation>
    <scope>NUCLEOTIDE SEQUENCE [LARGE SCALE GENOMIC DNA]</scope>
    <source>
        <strain evidence="1 2">S699</strain>
    </source>
</reference>
<evidence type="ECO:0000313" key="1">
    <source>
        <dbReference type="EMBL" id="AEK42165.1"/>
    </source>
</evidence>
<dbReference type="GeneID" id="92871369"/>
<dbReference type="RefSeq" id="WP_014466987.1">
    <property type="nucleotide sequence ID" value="NC_017186.1"/>
</dbReference>
<dbReference type="AlphaFoldDB" id="A0A9R0U913"/>
<keyword evidence="2" id="KW-1185">Reference proteome</keyword>
<protein>
    <submittedName>
        <fullName evidence="1">Extracellular solute-binding protein family 1</fullName>
    </submittedName>
</protein>
<dbReference type="EMBL" id="CP002896">
    <property type="protein sequence ID" value="AEK42165.1"/>
    <property type="molecule type" value="Genomic_DNA"/>
</dbReference>
<sequence length="72" mass="8331">MLQDAKSNGEHKADLYVLDIVWMAEFTRRGYIQPMDESRLSEKDLGDFVPKVMESCQLDQKLWALPLNSDVD</sequence>
<dbReference type="SUPFAM" id="SSF53850">
    <property type="entry name" value="Periplasmic binding protein-like II"/>
    <property type="match status" value="1"/>
</dbReference>
<accession>A0A9R0U913</accession>
<dbReference type="KEGG" id="amm:AMES_3577"/>
<proteinExistence type="predicted"/>
<dbReference type="KEGG" id="amn:RAM_18395"/>
<organism evidence="1 2">
    <name type="scientific">Amycolatopsis mediterranei (strain S699)</name>
    <name type="common">Nocardia mediterranei</name>
    <dbReference type="NCBI Taxonomy" id="713604"/>
    <lineage>
        <taxon>Bacteria</taxon>
        <taxon>Bacillati</taxon>
        <taxon>Actinomycetota</taxon>
        <taxon>Actinomycetes</taxon>
        <taxon>Pseudonocardiales</taxon>
        <taxon>Pseudonocardiaceae</taxon>
        <taxon>Amycolatopsis</taxon>
    </lineage>
</organism>
<gene>
    <name evidence="1" type="ordered locus">RAM_18395</name>
</gene>
<evidence type="ECO:0000313" key="2">
    <source>
        <dbReference type="Proteomes" id="UP000006138"/>
    </source>
</evidence>